<evidence type="ECO:0000256" key="5">
    <source>
        <dbReference type="ARBA" id="ARBA00022833"/>
    </source>
</evidence>
<dbReference type="PANTHER" id="PTHR11596">
    <property type="entry name" value="ALKALINE PHOSPHATASE"/>
    <property type="match status" value="1"/>
</dbReference>
<feature type="binding site" evidence="8">
    <location>
        <position position="338"/>
    </location>
    <ligand>
        <name>Zn(2+)</name>
        <dbReference type="ChEBI" id="CHEBI:29105"/>
        <label>2</label>
    </ligand>
</feature>
<feature type="binding site" evidence="8">
    <location>
        <position position="147"/>
    </location>
    <ligand>
        <name>Mg(2+)</name>
        <dbReference type="ChEBI" id="CHEBI:18420"/>
    </ligand>
</feature>
<dbReference type="SMART" id="SM00098">
    <property type="entry name" value="alkPPc"/>
    <property type="match status" value="1"/>
</dbReference>
<feature type="region of interest" description="Disordered" evidence="11">
    <location>
        <begin position="399"/>
        <end position="476"/>
    </location>
</feature>
<keyword evidence="4 13" id="KW-0378">Hydrolase</keyword>
<gene>
    <name evidence="13" type="ORF">AVDCRST_MAG35-2147</name>
</gene>
<dbReference type="PANTHER" id="PTHR11596:SF5">
    <property type="entry name" value="ALKALINE PHOSPHATASE"/>
    <property type="match status" value="1"/>
</dbReference>
<dbReference type="PRINTS" id="PR00113">
    <property type="entry name" value="ALKPHPHTASE"/>
</dbReference>
<dbReference type="InterPro" id="IPR017850">
    <property type="entry name" value="Alkaline_phosphatase_core_sf"/>
</dbReference>
<evidence type="ECO:0000256" key="4">
    <source>
        <dbReference type="ARBA" id="ARBA00022801"/>
    </source>
</evidence>
<feature type="active site" description="Phosphoserine intermediate" evidence="7">
    <location>
        <position position="96"/>
    </location>
</feature>
<feature type="binding site" evidence="8">
    <location>
        <position position="381"/>
    </location>
    <ligand>
        <name>Zn(2+)</name>
        <dbReference type="ChEBI" id="CHEBI:29105"/>
        <label>2</label>
    </ligand>
</feature>
<proteinExistence type="inferred from homology"/>
<dbReference type="SUPFAM" id="SSF53649">
    <property type="entry name" value="Alkaline phosphatase-like"/>
    <property type="match status" value="1"/>
</dbReference>
<dbReference type="InterPro" id="IPR018299">
    <property type="entry name" value="Alkaline_phosphatase_AS"/>
</dbReference>
<dbReference type="CDD" id="cd16012">
    <property type="entry name" value="ALP"/>
    <property type="match status" value="1"/>
</dbReference>
<keyword evidence="6 8" id="KW-0460">Magnesium</keyword>
<accession>A0A6J4PSW2</accession>
<feature type="binding site" evidence="8">
    <location>
        <position position="149"/>
    </location>
    <ligand>
        <name>Mg(2+)</name>
        <dbReference type="ChEBI" id="CHEBI:18420"/>
    </ligand>
</feature>
<protein>
    <submittedName>
        <fullName evidence="13">Alkaline phosphatase</fullName>
        <ecNumber evidence="13">3.1.3.1</ecNumber>
    </submittedName>
</protein>
<feature type="binding site" evidence="8">
    <location>
        <position position="380"/>
    </location>
    <ligand>
        <name>Zn(2+)</name>
        <dbReference type="ChEBI" id="CHEBI:29105"/>
        <label>2</label>
    </ligand>
</feature>
<sequence>MDRRTRRVAAAATAVVAGVAGVVATGGASVASETEHAKNVIYMVGDGMGITHVNAGRQRFYGADGALNMETMDVLGTTSTYAVKEGSDQPEYVTDSASSGTAWASGVKTYNAAIGKDSFGNVVPTVMEEAKAAGYRTGNVTTSEVTDATPAAMMAHVSLRGCQGPSTQMMSEECGFVPEELTDEEQAAVDAGEPVDPDRQPSAGETPIAQQVARNGTADVILGGGLQRFEPADAEALEAQGYTVLGSFGDPSLEPGAQTAETQEVATREDLEGVDDDKVVGLFNRGNLTVEQTKADDPDAVEADEPSLSEMTAKAIALLEDDDAEEGFLLQVEGALIDKRSHANDATQTLREIKEFDDAVKVALDYAEEAGDTLVVVTADHECAGFNIIGQGSFTNAQANVPPGNIDTGNPANTSRLPREQDANELDPARSPITSGSAETEDEASTFNAPGQEDPNSFAPATFRTPDDPEGVEDGSPEASLWLAYLSGNHTGADVPVFAQGPTAENFAGRNDNTDNYGFIKAGLGLE</sequence>
<dbReference type="EMBL" id="CADCUY010000454">
    <property type="protein sequence ID" value="CAA9423598.1"/>
    <property type="molecule type" value="Genomic_DNA"/>
</dbReference>
<feature type="binding site" evidence="8">
    <location>
        <position position="490"/>
    </location>
    <ligand>
        <name>Zn(2+)</name>
        <dbReference type="ChEBI" id="CHEBI:29105"/>
        <label>2</label>
    </ligand>
</feature>
<comment type="similarity">
    <text evidence="1 10">Belongs to the alkaline phosphatase family.</text>
</comment>
<feature type="compositionally biased region" description="Polar residues" evidence="11">
    <location>
        <begin position="407"/>
        <end position="416"/>
    </location>
</feature>
<feature type="chain" id="PRO_5039203198" evidence="12">
    <location>
        <begin position="25"/>
        <end position="527"/>
    </location>
</feature>
<comment type="cofactor">
    <cofactor evidence="8">
        <name>Zn(2+)</name>
        <dbReference type="ChEBI" id="CHEBI:29105"/>
    </cofactor>
    <text evidence="8">Binds 2 Zn(2+) ions.</text>
</comment>
<keyword evidence="12" id="KW-0732">Signal</keyword>
<keyword evidence="3 8" id="KW-0479">Metal-binding</keyword>
<dbReference type="Gene3D" id="3.40.720.10">
    <property type="entry name" value="Alkaline Phosphatase, subunit A"/>
    <property type="match status" value="1"/>
</dbReference>
<evidence type="ECO:0000256" key="2">
    <source>
        <dbReference type="ARBA" id="ARBA00022553"/>
    </source>
</evidence>
<evidence type="ECO:0000256" key="8">
    <source>
        <dbReference type="PIRSR" id="PIRSR601952-2"/>
    </source>
</evidence>
<feature type="binding site" evidence="8">
    <location>
        <position position="342"/>
    </location>
    <ligand>
        <name>Zn(2+)</name>
        <dbReference type="ChEBI" id="CHEBI:29105"/>
        <label>2</label>
    </ligand>
</feature>
<comment type="cofactor">
    <cofactor evidence="8">
        <name>Mg(2+)</name>
        <dbReference type="ChEBI" id="CHEBI:18420"/>
    </cofactor>
    <text evidence="8">Binds 1 Mg(2+) ion.</text>
</comment>
<evidence type="ECO:0000256" key="7">
    <source>
        <dbReference type="PIRSR" id="PIRSR601952-1"/>
    </source>
</evidence>
<keyword evidence="5 8" id="KW-0862">Zinc</keyword>
<keyword evidence="2" id="KW-0597">Phosphoprotein</keyword>
<evidence type="ECO:0000313" key="13">
    <source>
        <dbReference type="EMBL" id="CAA9423598.1"/>
    </source>
</evidence>
<evidence type="ECO:0000256" key="6">
    <source>
        <dbReference type="ARBA" id="ARBA00022842"/>
    </source>
</evidence>
<feature type="region of interest" description="Disordered" evidence="11">
    <location>
        <begin position="188"/>
        <end position="207"/>
    </location>
</feature>
<feature type="binding site" evidence="8">
    <location>
        <position position="46"/>
    </location>
    <ligand>
        <name>Mg(2+)</name>
        <dbReference type="ChEBI" id="CHEBI:18420"/>
    </ligand>
</feature>
<dbReference type="GO" id="GO:0004035">
    <property type="term" value="F:alkaline phosphatase activity"/>
    <property type="evidence" value="ECO:0007669"/>
    <property type="project" value="UniProtKB-EC"/>
</dbReference>
<evidence type="ECO:0000256" key="1">
    <source>
        <dbReference type="ARBA" id="ARBA00005984"/>
    </source>
</evidence>
<feature type="binding site" evidence="8">
    <location>
        <position position="46"/>
    </location>
    <ligand>
        <name>Zn(2+)</name>
        <dbReference type="ChEBI" id="CHEBI:29105"/>
        <label>2</label>
    </ligand>
</feature>
<evidence type="ECO:0000256" key="10">
    <source>
        <dbReference type="RuleBase" id="RU003946"/>
    </source>
</evidence>
<feature type="binding site" evidence="8">
    <location>
        <position position="333"/>
    </location>
    <ligand>
        <name>Mg(2+)</name>
        <dbReference type="ChEBI" id="CHEBI:18420"/>
    </ligand>
</feature>
<dbReference type="InterPro" id="IPR001952">
    <property type="entry name" value="Alkaline_phosphatase"/>
</dbReference>
<dbReference type="PROSITE" id="PS00123">
    <property type="entry name" value="ALKALINE_PHOSPHATASE"/>
    <property type="match status" value="1"/>
</dbReference>
<dbReference type="AlphaFoldDB" id="A0A6J4PSW2"/>
<evidence type="ECO:0000256" key="11">
    <source>
        <dbReference type="SAM" id="MobiDB-lite"/>
    </source>
</evidence>
<dbReference type="GO" id="GO:0046872">
    <property type="term" value="F:metal ion binding"/>
    <property type="evidence" value="ECO:0007669"/>
    <property type="project" value="UniProtKB-KW"/>
</dbReference>
<evidence type="ECO:0000256" key="12">
    <source>
        <dbReference type="SAM" id="SignalP"/>
    </source>
</evidence>
<organism evidence="13">
    <name type="scientific">uncultured Quadrisphaera sp</name>
    <dbReference type="NCBI Taxonomy" id="904978"/>
    <lineage>
        <taxon>Bacteria</taxon>
        <taxon>Bacillati</taxon>
        <taxon>Actinomycetota</taxon>
        <taxon>Actinomycetes</taxon>
        <taxon>Kineosporiales</taxon>
        <taxon>Kineosporiaceae</taxon>
        <taxon>Quadrisphaera</taxon>
        <taxon>environmental samples</taxon>
    </lineage>
</organism>
<feature type="disulfide bond" evidence="9">
    <location>
        <begin position="162"/>
        <end position="174"/>
    </location>
</feature>
<dbReference type="EC" id="3.1.3.1" evidence="13"/>
<name>A0A6J4PSW2_9ACTN</name>
<feature type="signal peptide" evidence="12">
    <location>
        <begin position="1"/>
        <end position="24"/>
    </location>
</feature>
<keyword evidence="9" id="KW-1015">Disulfide bond</keyword>
<evidence type="ECO:0000256" key="9">
    <source>
        <dbReference type="PIRSR" id="PIRSR601952-3"/>
    </source>
</evidence>
<reference evidence="13" key="1">
    <citation type="submission" date="2020-02" db="EMBL/GenBank/DDBJ databases">
        <authorList>
            <person name="Meier V. D."/>
        </authorList>
    </citation>
    <scope>NUCLEOTIDE SEQUENCE</scope>
    <source>
        <strain evidence="13">AVDCRST_MAG35</strain>
    </source>
</reference>
<evidence type="ECO:0000256" key="3">
    <source>
        <dbReference type="ARBA" id="ARBA00022723"/>
    </source>
</evidence>
<dbReference type="Pfam" id="PF00245">
    <property type="entry name" value="Alk_phosphatase"/>
    <property type="match status" value="1"/>
</dbReference>